<dbReference type="EC" id="3.2.1.52" evidence="3"/>
<evidence type="ECO:0000256" key="6">
    <source>
        <dbReference type="PIRSR" id="PIRSR625705-1"/>
    </source>
</evidence>
<dbReference type="GO" id="GO:0005975">
    <property type="term" value="P:carbohydrate metabolic process"/>
    <property type="evidence" value="ECO:0007669"/>
    <property type="project" value="InterPro"/>
</dbReference>
<evidence type="ECO:0000259" key="8">
    <source>
        <dbReference type="Pfam" id="PF00728"/>
    </source>
</evidence>
<keyword evidence="7" id="KW-1133">Transmembrane helix</keyword>
<dbReference type="GO" id="GO:0016020">
    <property type="term" value="C:membrane"/>
    <property type="evidence" value="ECO:0007669"/>
    <property type="project" value="TreeGrafter"/>
</dbReference>
<dbReference type="Pfam" id="PF00728">
    <property type="entry name" value="Glyco_hydro_20"/>
    <property type="match status" value="1"/>
</dbReference>
<dbReference type="PANTHER" id="PTHR22600">
    <property type="entry name" value="BETA-HEXOSAMINIDASE"/>
    <property type="match status" value="1"/>
</dbReference>
<dbReference type="STRING" id="158441.A0A226F557"/>
<dbReference type="InterPro" id="IPR025705">
    <property type="entry name" value="Beta_hexosaminidase_sua/sub"/>
</dbReference>
<comment type="catalytic activity">
    <reaction evidence="1">
        <text>Hydrolysis of terminal non-reducing N-acetyl-D-hexosamine residues in N-acetyl-beta-D-hexosaminides.</text>
        <dbReference type="EC" id="3.2.1.52"/>
    </reaction>
</comment>
<evidence type="ECO:0000313" key="10">
    <source>
        <dbReference type="Proteomes" id="UP000198287"/>
    </source>
</evidence>
<name>A0A226F557_FOLCA</name>
<dbReference type="InterPro" id="IPR017853">
    <property type="entry name" value="GH"/>
</dbReference>
<keyword evidence="7" id="KW-0472">Membrane</keyword>
<dbReference type="SUPFAM" id="SSF51445">
    <property type="entry name" value="(Trans)glycosidases"/>
    <property type="match status" value="1"/>
</dbReference>
<comment type="similarity">
    <text evidence="2">Belongs to the glycosyl hydrolase 20 family.</text>
</comment>
<dbReference type="SUPFAM" id="SSF55545">
    <property type="entry name" value="beta-N-acetylhexosaminidase-like domain"/>
    <property type="match status" value="1"/>
</dbReference>
<dbReference type="Proteomes" id="UP000198287">
    <property type="component" value="Unassembled WGS sequence"/>
</dbReference>
<keyword evidence="10" id="KW-1185">Reference proteome</keyword>
<dbReference type="InterPro" id="IPR029018">
    <property type="entry name" value="Hex-like_dom2"/>
</dbReference>
<feature type="transmembrane region" description="Helical" evidence="7">
    <location>
        <begin position="102"/>
        <end position="122"/>
    </location>
</feature>
<keyword evidence="4" id="KW-0732">Signal</keyword>
<protein>
    <recommendedName>
        <fullName evidence="3">beta-N-acetylhexosaminidase</fullName>
        <ecNumber evidence="3">3.2.1.52</ecNumber>
    </recommendedName>
</protein>
<evidence type="ECO:0000256" key="2">
    <source>
        <dbReference type="ARBA" id="ARBA00006285"/>
    </source>
</evidence>
<sequence length="622" mass="68932">MGLNPCCFGIPLQTGCKIIAVLQIIASVLILLSSILGLIAIGIKSTEDKNSNGDDNAKETDKISDDTVVIVVLSLILTCSLIGLILSVVLYRGAKNKKRKKLLAWLWISLILLVVMVVKFIVDCIYVKIGHALELVQSAGLSASTIWPQPKHVSIDTSNSISIPLSCDVNLLLNSLRRTFPSKAKCMITQAFERASKNFKSQVPSPSYNCAVNPLNINLLVTNPSYQSVNPSKDSVSQESYKITINPQSEIFIEAATTIAALRAAWTFFQIPTNPSRFIQHPISIRDEPTFIYRAIMMDTTRSISVTEGQRHPIIRLYEMIDRMEVVKMNILHWHLTDTDGLSFQVDNVNVTSPYSVDEIKKVVQYGLDHGITVLPEVDIMGHSGTVWGRQTNIPSFAPWDCPYQFNLDSPQATQFITNLFKNMTTKIFTNCPILATGQDEVAPCGNNYVRDATALQNKLGQIAKNAGKRVLVWGDTILEQGLIFDSRITLVAPWREYEGCNGYAEGVNKLVERGYKVVVYNQNPWYIGRETTAEGLYSYNPLDGVQPSNVGAVLGGAVSLWEPSLRDLEHGSIFWPMSAAVGEVLWSGSRQGGEFNEERYDKISTFLRNVPASVVSMVICK</sequence>
<keyword evidence="5" id="KW-0378">Hydrolase</keyword>
<feature type="active site" description="Proton donor" evidence="6">
    <location>
        <position position="441"/>
    </location>
</feature>
<dbReference type="InterPro" id="IPR015883">
    <property type="entry name" value="Glyco_hydro_20_cat"/>
</dbReference>
<gene>
    <name evidence="9" type="ORF">Fcan01_01583</name>
</gene>
<keyword evidence="7" id="KW-0812">Transmembrane</keyword>
<dbReference type="Gene3D" id="3.30.379.10">
    <property type="entry name" value="Chitobiase/beta-hexosaminidase domain 2-like"/>
    <property type="match status" value="1"/>
</dbReference>
<feature type="transmembrane region" description="Helical" evidence="7">
    <location>
        <begin position="68"/>
        <end position="90"/>
    </location>
</feature>
<feature type="transmembrane region" description="Helical" evidence="7">
    <location>
        <begin position="18"/>
        <end position="43"/>
    </location>
</feature>
<evidence type="ECO:0000256" key="5">
    <source>
        <dbReference type="ARBA" id="ARBA00022801"/>
    </source>
</evidence>
<dbReference type="GO" id="GO:0004563">
    <property type="term" value="F:beta-N-acetylhexosaminidase activity"/>
    <property type="evidence" value="ECO:0007669"/>
    <property type="project" value="UniProtKB-EC"/>
</dbReference>
<proteinExistence type="inferred from homology"/>
<dbReference type="GO" id="GO:0030203">
    <property type="term" value="P:glycosaminoglycan metabolic process"/>
    <property type="evidence" value="ECO:0007669"/>
    <property type="project" value="TreeGrafter"/>
</dbReference>
<evidence type="ECO:0000313" key="9">
    <source>
        <dbReference type="EMBL" id="OXA64952.1"/>
    </source>
</evidence>
<feature type="domain" description="Glycoside hydrolase family 20 catalytic" evidence="8">
    <location>
        <begin position="291"/>
        <end position="589"/>
    </location>
</feature>
<evidence type="ECO:0000256" key="7">
    <source>
        <dbReference type="SAM" id="Phobius"/>
    </source>
</evidence>
<evidence type="ECO:0000256" key="4">
    <source>
        <dbReference type="ARBA" id="ARBA00022729"/>
    </source>
</evidence>
<accession>A0A226F557</accession>
<dbReference type="EMBL" id="LNIX01000001">
    <property type="protein sequence ID" value="OXA64952.1"/>
    <property type="molecule type" value="Genomic_DNA"/>
</dbReference>
<dbReference type="PRINTS" id="PR00738">
    <property type="entry name" value="GLHYDRLASE20"/>
</dbReference>
<dbReference type="PANTHER" id="PTHR22600:SF26">
    <property type="entry name" value="BETA-N-ACETYLHEXOSAMINIDASE"/>
    <property type="match status" value="1"/>
</dbReference>
<comment type="caution">
    <text evidence="9">The sequence shown here is derived from an EMBL/GenBank/DDBJ whole genome shotgun (WGS) entry which is preliminary data.</text>
</comment>
<evidence type="ECO:0000256" key="1">
    <source>
        <dbReference type="ARBA" id="ARBA00001231"/>
    </source>
</evidence>
<reference evidence="9 10" key="1">
    <citation type="submission" date="2015-12" db="EMBL/GenBank/DDBJ databases">
        <title>The genome of Folsomia candida.</title>
        <authorList>
            <person name="Faddeeva A."/>
            <person name="Derks M.F."/>
            <person name="Anvar Y."/>
            <person name="Smit S."/>
            <person name="Van Straalen N."/>
            <person name="Roelofs D."/>
        </authorList>
    </citation>
    <scope>NUCLEOTIDE SEQUENCE [LARGE SCALE GENOMIC DNA]</scope>
    <source>
        <strain evidence="9 10">VU population</strain>
        <tissue evidence="9">Whole body</tissue>
    </source>
</reference>
<dbReference type="Gene3D" id="3.20.20.80">
    <property type="entry name" value="Glycosidases"/>
    <property type="match status" value="1"/>
</dbReference>
<dbReference type="AlphaFoldDB" id="A0A226F557"/>
<organism evidence="9 10">
    <name type="scientific">Folsomia candida</name>
    <name type="common">Springtail</name>
    <dbReference type="NCBI Taxonomy" id="158441"/>
    <lineage>
        <taxon>Eukaryota</taxon>
        <taxon>Metazoa</taxon>
        <taxon>Ecdysozoa</taxon>
        <taxon>Arthropoda</taxon>
        <taxon>Hexapoda</taxon>
        <taxon>Collembola</taxon>
        <taxon>Entomobryomorpha</taxon>
        <taxon>Isotomoidea</taxon>
        <taxon>Isotomidae</taxon>
        <taxon>Proisotominae</taxon>
        <taxon>Folsomia</taxon>
    </lineage>
</organism>
<evidence type="ECO:0000256" key="3">
    <source>
        <dbReference type="ARBA" id="ARBA00012663"/>
    </source>
</evidence>
<dbReference type="OrthoDB" id="428480at2759"/>